<dbReference type="EMBL" id="DWZD01000044">
    <property type="protein sequence ID" value="HJA79441.1"/>
    <property type="molecule type" value="Genomic_DNA"/>
</dbReference>
<dbReference type="Proteomes" id="UP000823821">
    <property type="component" value="Unassembled WGS sequence"/>
</dbReference>
<gene>
    <name evidence="1" type="ORF">H9784_07750</name>
</gene>
<organism evidence="1 2">
    <name type="scientific">Candidatus Desulfovibrio intestinavium</name>
    <dbReference type="NCBI Taxonomy" id="2838534"/>
    <lineage>
        <taxon>Bacteria</taxon>
        <taxon>Pseudomonadati</taxon>
        <taxon>Thermodesulfobacteriota</taxon>
        <taxon>Desulfovibrionia</taxon>
        <taxon>Desulfovibrionales</taxon>
        <taxon>Desulfovibrionaceae</taxon>
        <taxon>Desulfovibrio</taxon>
    </lineage>
</organism>
<dbReference type="AlphaFoldDB" id="A0A9D2KSH2"/>
<reference evidence="1" key="1">
    <citation type="journal article" date="2021" name="PeerJ">
        <title>Extensive microbial diversity within the chicken gut microbiome revealed by metagenomics and culture.</title>
        <authorList>
            <person name="Gilroy R."/>
            <person name="Ravi A."/>
            <person name="Getino M."/>
            <person name="Pursley I."/>
            <person name="Horton D.L."/>
            <person name="Alikhan N.F."/>
            <person name="Baker D."/>
            <person name="Gharbi K."/>
            <person name="Hall N."/>
            <person name="Watson M."/>
            <person name="Adriaenssens E.M."/>
            <person name="Foster-Nyarko E."/>
            <person name="Jarju S."/>
            <person name="Secka A."/>
            <person name="Antonio M."/>
            <person name="Oren A."/>
            <person name="Chaudhuri R.R."/>
            <person name="La Ragione R."/>
            <person name="Hildebrand F."/>
            <person name="Pallen M.J."/>
        </authorList>
    </citation>
    <scope>NUCLEOTIDE SEQUENCE</scope>
    <source>
        <strain evidence="1">5032</strain>
    </source>
</reference>
<name>A0A9D2KSH2_9BACT</name>
<sequence>MRTMPHPARRPAGRLLLLLSLLLAALLLGACTGARRTGGGQTGAATPEARLPRADPGYVQWLERQSMLGAAPLLAAQVSGTERIWSNSSLSKNRSLLLSASPNWLEADPYTLGCSGNALAALADPALPPLLAQLGIGGLYVAPTGERGDIWQEAPRIGTADNVTALHFDRTVGSDEDLERLRERLEASGIQLGGELPPAATGLGPDFILQARRAPRFDGLYAMISVPRELWNVLPGVPGEWDCLALRPEAVNALRSRGLLPPTLLRDALNWAEPGGWAATGEVRGTDGQIRRWVYRFADNPQRPVLLWQDPSGQARRILSAAIIRHTGLQGQALAGLRLEALLGLDVPPTGTDRSSGASLADRLAPGYGALAASAREVHRYGGWAVQADALPPSLLAPVLDMGLDFSRDSLTAPAAEFALLSGNAAPLASQLRRAREAGLDQSRLARGLHGWQGVDWRLLRDLPDGEHLLGEARRLSGLDDTESLLWTTPASLAARALGLDAEAACRPENAAALRQAALALLSCRAGLPGPLFVSLQELSGALDVPRSVSRDLLPSRGLVPLPGARPVSGSLPAATLAFGPLDEQLAAQDSFLMAAARLLLARKAAGLARGRLVSVQQPADGCLALCSALPEGGYWLTVINFSRQEHACALQLPVAGSLLDIFSGQSLPGERRLSLTLAPHASRHLVLDAHAAPAP</sequence>
<evidence type="ECO:0000313" key="2">
    <source>
        <dbReference type="Proteomes" id="UP000823821"/>
    </source>
</evidence>
<dbReference type="PROSITE" id="PS51257">
    <property type="entry name" value="PROKAR_LIPOPROTEIN"/>
    <property type="match status" value="1"/>
</dbReference>
<reference evidence="1" key="2">
    <citation type="submission" date="2021-04" db="EMBL/GenBank/DDBJ databases">
        <authorList>
            <person name="Gilroy R."/>
        </authorList>
    </citation>
    <scope>NUCLEOTIDE SEQUENCE</scope>
    <source>
        <strain evidence="1">5032</strain>
    </source>
</reference>
<comment type="caution">
    <text evidence="1">The sequence shown here is derived from an EMBL/GenBank/DDBJ whole genome shotgun (WGS) entry which is preliminary data.</text>
</comment>
<protein>
    <submittedName>
        <fullName evidence="1">Uncharacterized protein</fullName>
    </submittedName>
</protein>
<evidence type="ECO:0000313" key="1">
    <source>
        <dbReference type="EMBL" id="HJA79441.1"/>
    </source>
</evidence>
<proteinExistence type="predicted"/>
<accession>A0A9D2KSH2</accession>